<comment type="function">
    <text evidence="1">Involved in the high-affinity zinc uptake transport system.</text>
</comment>
<keyword evidence="11" id="KW-0406">Ion transport</keyword>
<evidence type="ECO:0000256" key="12">
    <source>
        <dbReference type="ARBA" id="ARBA00023136"/>
    </source>
</evidence>
<keyword evidence="6" id="KW-0997">Cell inner membrane</keyword>
<keyword evidence="10 15" id="KW-1133">Transmembrane helix</keyword>
<evidence type="ECO:0000256" key="13">
    <source>
        <dbReference type="ARBA" id="ARBA00040080"/>
    </source>
</evidence>
<organism evidence="16 17">
    <name type="scientific">Candidatus Pantoea edessiphila</name>
    <dbReference type="NCBI Taxonomy" id="2044610"/>
    <lineage>
        <taxon>Bacteria</taxon>
        <taxon>Pseudomonadati</taxon>
        <taxon>Pseudomonadota</taxon>
        <taxon>Gammaproteobacteria</taxon>
        <taxon>Enterobacterales</taxon>
        <taxon>Erwiniaceae</taxon>
        <taxon>Pantoea</taxon>
    </lineage>
</organism>
<dbReference type="Pfam" id="PF00950">
    <property type="entry name" value="ABC-3"/>
    <property type="match status" value="1"/>
</dbReference>
<dbReference type="InterPro" id="IPR001626">
    <property type="entry name" value="ABC_TroCD"/>
</dbReference>
<dbReference type="OrthoDB" id="9783937at2"/>
<evidence type="ECO:0000313" key="16">
    <source>
        <dbReference type="EMBL" id="PPI88189.1"/>
    </source>
</evidence>
<keyword evidence="5" id="KW-1003">Cell membrane</keyword>
<dbReference type="CDD" id="cd06550">
    <property type="entry name" value="TM_ABC_iron-siderophores_like"/>
    <property type="match status" value="1"/>
</dbReference>
<evidence type="ECO:0000256" key="1">
    <source>
        <dbReference type="ARBA" id="ARBA00002313"/>
    </source>
</evidence>
<dbReference type="SUPFAM" id="SSF81345">
    <property type="entry name" value="ABC transporter involved in vitamin B12 uptake, BtuC"/>
    <property type="match status" value="1"/>
</dbReference>
<dbReference type="PANTHER" id="PTHR30477:SF23">
    <property type="entry name" value="HIGH-AFFINITY ZINC UPTAKE SYSTEM MEMBRANE PROTEIN ZNUB"/>
    <property type="match status" value="1"/>
</dbReference>
<dbReference type="Gene3D" id="1.10.3470.10">
    <property type="entry name" value="ABC transporter involved in vitamin B12 uptake, BtuC"/>
    <property type="match status" value="1"/>
</dbReference>
<evidence type="ECO:0000256" key="2">
    <source>
        <dbReference type="ARBA" id="ARBA00004429"/>
    </source>
</evidence>
<keyword evidence="7 14" id="KW-0812">Transmembrane</keyword>
<feature type="transmembrane region" description="Helical" evidence="15">
    <location>
        <begin position="6"/>
        <end position="28"/>
    </location>
</feature>
<feature type="transmembrane region" description="Helical" evidence="15">
    <location>
        <begin position="86"/>
        <end position="107"/>
    </location>
</feature>
<name>A0A2P5T0R9_9GAMM</name>
<protein>
    <recommendedName>
        <fullName evidence="13">High-affinity zinc uptake system membrane protein ZnuB</fullName>
    </recommendedName>
</protein>
<feature type="transmembrane region" description="Helical" evidence="15">
    <location>
        <begin position="172"/>
        <end position="198"/>
    </location>
</feature>
<comment type="caution">
    <text evidence="16">The sequence shown here is derived from an EMBL/GenBank/DDBJ whole genome shotgun (WGS) entry which is preliminary data.</text>
</comment>
<dbReference type="InterPro" id="IPR037294">
    <property type="entry name" value="ABC_BtuC-like"/>
</dbReference>
<dbReference type="PANTHER" id="PTHR30477">
    <property type="entry name" value="ABC-TRANSPORTER METAL-BINDING PROTEIN"/>
    <property type="match status" value="1"/>
</dbReference>
<keyword evidence="8" id="KW-0862">Zinc</keyword>
<dbReference type="GO" id="GO:0043190">
    <property type="term" value="C:ATP-binding cassette (ABC) transporter complex"/>
    <property type="evidence" value="ECO:0007669"/>
    <property type="project" value="InterPro"/>
</dbReference>
<keyword evidence="9" id="KW-0864">Zinc transport</keyword>
<proteinExistence type="inferred from homology"/>
<dbReference type="Proteomes" id="UP000296153">
    <property type="component" value="Unassembled WGS sequence"/>
</dbReference>
<sequence length="260" mass="28286">MIDILLPAWLGGIILVLAAGPLGCFVVWHKLSCFGDTLAHSSILGIALGILFNINPHYTLIILIICITLSLTIIENRPQLSMDTFLGILAHSALSLGLVIVGLISNVRLDLISYLFGDLLSINFNDLWIIIITTIIVLIVLIWKWSAFLLISINKEIAIIDGINVKHTRLILMFLTAVLISISIKFVGALIITSLLIIPASTARYFSKSPEQMAILATIVGIISVTGGLIISAYYDTPAAPSVVLCSTFMFIIGIIYNRN</sequence>
<comment type="subcellular location">
    <subcellularLocation>
        <location evidence="2">Cell inner membrane</location>
        <topology evidence="2">Multi-pass membrane protein</topology>
    </subcellularLocation>
    <subcellularLocation>
        <location evidence="14">Cell membrane</location>
        <topology evidence="14">Multi-pass membrane protein</topology>
    </subcellularLocation>
</comment>
<evidence type="ECO:0000256" key="15">
    <source>
        <dbReference type="SAM" id="Phobius"/>
    </source>
</evidence>
<evidence type="ECO:0000256" key="14">
    <source>
        <dbReference type="RuleBase" id="RU003943"/>
    </source>
</evidence>
<feature type="transmembrane region" description="Helical" evidence="15">
    <location>
        <begin position="239"/>
        <end position="257"/>
    </location>
</feature>
<comment type="similarity">
    <text evidence="3 14">Belongs to the ABC-3 integral membrane protein family.</text>
</comment>
<dbReference type="GO" id="GO:0055085">
    <property type="term" value="P:transmembrane transport"/>
    <property type="evidence" value="ECO:0007669"/>
    <property type="project" value="InterPro"/>
</dbReference>
<dbReference type="FunFam" id="1.10.3470.10:FF:000002">
    <property type="entry name" value="Zinc ABC transporter permease subunit ZnuB"/>
    <property type="match status" value="1"/>
</dbReference>
<dbReference type="EMBL" id="PDKT01000001">
    <property type="protein sequence ID" value="PPI88189.1"/>
    <property type="molecule type" value="Genomic_DNA"/>
</dbReference>
<evidence type="ECO:0000256" key="7">
    <source>
        <dbReference type="ARBA" id="ARBA00022692"/>
    </source>
</evidence>
<gene>
    <name evidence="16" type="ORF">CRV12_00935</name>
</gene>
<evidence type="ECO:0000256" key="8">
    <source>
        <dbReference type="ARBA" id="ARBA00022833"/>
    </source>
</evidence>
<evidence type="ECO:0000256" key="11">
    <source>
        <dbReference type="ARBA" id="ARBA00023065"/>
    </source>
</evidence>
<dbReference type="AlphaFoldDB" id="A0A2P5T0R9"/>
<evidence type="ECO:0000256" key="4">
    <source>
        <dbReference type="ARBA" id="ARBA00022448"/>
    </source>
</evidence>
<evidence type="ECO:0000256" key="6">
    <source>
        <dbReference type="ARBA" id="ARBA00022519"/>
    </source>
</evidence>
<evidence type="ECO:0000256" key="9">
    <source>
        <dbReference type="ARBA" id="ARBA00022906"/>
    </source>
</evidence>
<feature type="transmembrane region" description="Helical" evidence="15">
    <location>
        <begin position="127"/>
        <end position="151"/>
    </location>
</feature>
<dbReference type="NCBIfam" id="NF007089">
    <property type="entry name" value="PRK09543.1"/>
    <property type="match status" value="1"/>
</dbReference>
<dbReference type="GO" id="GO:0010043">
    <property type="term" value="P:response to zinc ion"/>
    <property type="evidence" value="ECO:0007669"/>
    <property type="project" value="TreeGrafter"/>
</dbReference>
<dbReference type="GO" id="GO:0006829">
    <property type="term" value="P:zinc ion transport"/>
    <property type="evidence" value="ECO:0007669"/>
    <property type="project" value="UniProtKB-KW"/>
</dbReference>
<evidence type="ECO:0000256" key="5">
    <source>
        <dbReference type="ARBA" id="ARBA00022475"/>
    </source>
</evidence>
<keyword evidence="12 15" id="KW-0472">Membrane</keyword>
<keyword evidence="4 14" id="KW-0813">Transport</keyword>
<evidence type="ECO:0000256" key="10">
    <source>
        <dbReference type="ARBA" id="ARBA00022989"/>
    </source>
</evidence>
<reference evidence="16 17" key="1">
    <citation type="journal article" date="2018" name="Genome Biol. Evol.">
        <title>Cladogenesis and Genomic Streamlining in Extracellular Endosymbionts of Tropical Stink Bugs.</title>
        <authorList>
            <person name="Otero-Bravo A."/>
            <person name="Goffredi S."/>
            <person name="Sabree Z.L."/>
        </authorList>
    </citation>
    <scope>NUCLEOTIDE SEQUENCE [LARGE SCALE GENOMIC DNA]</scope>
    <source>
        <strain evidence="16 17">SoEE</strain>
    </source>
</reference>
<feature type="transmembrane region" description="Helical" evidence="15">
    <location>
        <begin position="213"/>
        <end position="232"/>
    </location>
</feature>
<accession>A0A2P5T0R9</accession>
<evidence type="ECO:0000256" key="3">
    <source>
        <dbReference type="ARBA" id="ARBA00008034"/>
    </source>
</evidence>
<dbReference type="RefSeq" id="WP_136130798.1">
    <property type="nucleotide sequence ID" value="NZ_PDKT01000001.1"/>
</dbReference>
<evidence type="ECO:0000313" key="17">
    <source>
        <dbReference type="Proteomes" id="UP000296153"/>
    </source>
</evidence>